<dbReference type="AlphaFoldDB" id="A0A4Q7DKZ2"/>
<dbReference type="GO" id="GO:0003676">
    <property type="term" value="F:nucleic acid binding"/>
    <property type="evidence" value="ECO:0007669"/>
    <property type="project" value="InterPro"/>
</dbReference>
<dbReference type="InterPro" id="IPR044876">
    <property type="entry name" value="HRDC_dom_sf"/>
</dbReference>
<dbReference type="GO" id="GO:0000166">
    <property type="term" value="F:nucleotide binding"/>
    <property type="evidence" value="ECO:0007669"/>
    <property type="project" value="InterPro"/>
</dbReference>
<dbReference type="InterPro" id="IPR012337">
    <property type="entry name" value="RNaseH-like_sf"/>
</dbReference>
<dbReference type="Gene3D" id="1.10.150.80">
    <property type="entry name" value="HRDC domain"/>
    <property type="match status" value="2"/>
</dbReference>
<dbReference type="Gene3D" id="3.30.420.10">
    <property type="entry name" value="Ribonuclease H-like superfamily/Ribonuclease H"/>
    <property type="match status" value="1"/>
</dbReference>
<dbReference type="InterPro" id="IPR036397">
    <property type="entry name" value="RNaseH_sf"/>
</dbReference>
<keyword evidence="3" id="KW-1185">Reference proteome</keyword>
<dbReference type="SMART" id="SM00474">
    <property type="entry name" value="35EXOc"/>
    <property type="match status" value="1"/>
</dbReference>
<dbReference type="OrthoDB" id="9800549at2"/>
<dbReference type="Pfam" id="PF01612">
    <property type="entry name" value="DNA_pol_A_exo1"/>
    <property type="match status" value="1"/>
</dbReference>
<name>A0A4Q7DKZ2_9PROT</name>
<sequence length="409" mass="47378">MVIKGAPHQIWGEPIKQKIIVKMSWTLIDAADSLQKFCQEVLEEKPSFIAIDCEFVRQTTYWPHLGLLQLATPNHAVIIDPVIHNLSLGPLEAILQEPSITKVFHSGHQDIEILYNLLGDCPRPIFDTQIAAAFAGLGEGLGYEKLVNVLLDIKVSKDEQFTDWLKRPLRQEQLDYAIHDVLYLKEIYGLLKDRLDDLGRQNWPEEFFLNLSNPKTFAIAPEKAWQRLRAPFSKWQQYSILWDLAAWREQYAQTHNISRSLLADNRLLLDLSIAPFMEQAELKETLKSHRQKLNTDALFENFYRCYEKAHQFLDQDDLTQQHRKQIIKAWTSQSFQNQLTTEQKQAFKNMRITVQKVADQLSIPVSCVSNRREIESFISCPDASHKLLNGWRGGLLREVLKSFLNQGEN</sequence>
<evidence type="ECO:0000259" key="1">
    <source>
        <dbReference type="SMART" id="SM00474"/>
    </source>
</evidence>
<evidence type="ECO:0000313" key="2">
    <source>
        <dbReference type="EMBL" id="RZI46804.1"/>
    </source>
</evidence>
<dbReference type="GO" id="GO:0006139">
    <property type="term" value="P:nucleobase-containing compound metabolic process"/>
    <property type="evidence" value="ECO:0007669"/>
    <property type="project" value="InterPro"/>
</dbReference>
<accession>A0A4Q7DKZ2</accession>
<protein>
    <recommendedName>
        <fullName evidence="1">3'-5' exonuclease domain-containing protein</fullName>
    </recommendedName>
</protein>
<evidence type="ECO:0000313" key="3">
    <source>
        <dbReference type="Proteomes" id="UP000293550"/>
    </source>
</evidence>
<dbReference type="Proteomes" id="UP000293550">
    <property type="component" value="Unassembled WGS sequence"/>
</dbReference>
<dbReference type="InterPro" id="IPR051086">
    <property type="entry name" value="RNase_D-like"/>
</dbReference>
<dbReference type="SUPFAM" id="SSF53098">
    <property type="entry name" value="Ribonuclease H-like"/>
    <property type="match status" value="1"/>
</dbReference>
<dbReference type="PANTHER" id="PTHR47649">
    <property type="entry name" value="RIBONUCLEASE D"/>
    <property type="match status" value="1"/>
</dbReference>
<dbReference type="SUPFAM" id="SSF47819">
    <property type="entry name" value="HRDC-like"/>
    <property type="match status" value="2"/>
</dbReference>
<dbReference type="EMBL" id="SCFB01000002">
    <property type="protein sequence ID" value="RZI46804.1"/>
    <property type="molecule type" value="Genomic_DNA"/>
</dbReference>
<proteinExistence type="predicted"/>
<reference evidence="2 3" key="1">
    <citation type="submission" date="2018-10" db="EMBL/GenBank/DDBJ databases">
        <title>An updated phylogeny of the Alphaproteobacteria reveals that the parasitic Rickettsiales and Holosporales have independent origins.</title>
        <authorList>
            <person name="Munoz-Gomez S.A."/>
            <person name="Hess S."/>
            <person name="Burger G."/>
            <person name="Lang B.F."/>
            <person name="Susko E."/>
            <person name="Slamovits C.H."/>
            <person name="Roger A.J."/>
        </authorList>
    </citation>
    <scope>NUCLEOTIDE SEQUENCE [LARGE SCALE GENOMIC DNA]</scope>
    <source>
        <strain evidence="2">HOLO01</strain>
    </source>
</reference>
<feature type="domain" description="3'-5' exonuclease" evidence="1">
    <location>
        <begin position="25"/>
        <end position="196"/>
    </location>
</feature>
<organism evidence="2 3">
    <name type="scientific">Candidatus Finniella inopinata</name>
    <dbReference type="NCBI Taxonomy" id="1696036"/>
    <lineage>
        <taxon>Bacteria</taxon>
        <taxon>Pseudomonadati</taxon>
        <taxon>Pseudomonadota</taxon>
        <taxon>Alphaproteobacteria</taxon>
        <taxon>Holosporales</taxon>
        <taxon>Candidatus Paracaedibacteraceae</taxon>
        <taxon>Candidatus Finniella</taxon>
    </lineage>
</organism>
<dbReference type="PANTHER" id="PTHR47649:SF1">
    <property type="entry name" value="RIBONUCLEASE D"/>
    <property type="match status" value="1"/>
</dbReference>
<dbReference type="GO" id="GO:0008408">
    <property type="term" value="F:3'-5' exonuclease activity"/>
    <property type="evidence" value="ECO:0007669"/>
    <property type="project" value="InterPro"/>
</dbReference>
<comment type="caution">
    <text evidence="2">The sequence shown here is derived from an EMBL/GenBank/DDBJ whole genome shotgun (WGS) entry which is preliminary data.</text>
</comment>
<gene>
    <name evidence="2" type="ORF">EQU50_00840</name>
</gene>
<dbReference type="InterPro" id="IPR002562">
    <property type="entry name" value="3'-5'_exonuclease_dom"/>
</dbReference>
<dbReference type="CDD" id="cd06142">
    <property type="entry name" value="RNaseD_exo"/>
    <property type="match status" value="1"/>
</dbReference>
<dbReference type="InterPro" id="IPR010997">
    <property type="entry name" value="HRDC-like_sf"/>
</dbReference>